<feature type="chain" id="PRO_5047007816" description="Lipoprotein" evidence="1">
    <location>
        <begin position="20"/>
        <end position="226"/>
    </location>
</feature>
<evidence type="ECO:0008006" key="4">
    <source>
        <dbReference type="Google" id="ProtNLM"/>
    </source>
</evidence>
<dbReference type="EMBL" id="BAAAGA010000001">
    <property type="protein sequence ID" value="GAA0614581.1"/>
    <property type="molecule type" value="Genomic_DNA"/>
</dbReference>
<evidence type="ECO:0000256" key="1">
    <source>
        <dbReference type="SAM" id="SignalP"/>
    </source>
</evidence>
<sequence>MRRFPLTVVAALAFAPALALGCAADANADQAADVRFGRRGEATIFEKICRYTFEEIPPTFTMLELTIENGGLTSFDGRQGFLFVPARSDECPDLTALGASTPEVVSHGDAAARFGRTSGALRPSGPEQTSIVLYQPSGAPVGDFLQLMLDVGALVMNDMLPVTHFAAMGAAICLEGPDAAAIRDRISEAELTEPESVIVTIGSGLCRTATREITGRPWPEVVASAS</sequence>
<gene>
    <name evidence="2" type="ORF">GCM10009422_06970</name>
</gene>
<protein>
    <recommendedName>
        <fullName evidence="4">Lipoprotein</fullName>
    </recommendedName>
</protein>
<evidence type="ECO:0000313" key="2">
    <source>
        <dbReference type="EMBL" id="GAA0614581.1"/>
    </source>
</evidence>
<evidence type="ECO:0000313" key="3">
    <source>
        <dbReference type="Proteomes" id="UP001501352"/>
    </source>
</evidence>
<accession>A0ABN1GMG9</accession>
<dbReference type="RefSeq" id="WP_343790440.1">
    <property type="nucleotide sequence ID" value="NZ_BAAAGA010000001.1"/>
</dbReference>
<keyword evidence="3" id="KW-1185">Reference proteome</keyword>
<reference evidence="2 3" key="1">
    <citation type="journal article" date="2019" name="Int. J. Syst. Evol. Microbiol.">
        <title>The Global Catalogue of Microorganisms (GCM) 10K type strain sequencing project: providing services to taxonomists for standard genome sequencing and annotation.</title>
        <authorList>
            <consortium name="The Broad Institute Genomics Platform"/>
            <consortium name="The Broad Institute Genome Sequencing Center for Infectious Disease"/>
            <person name="Wu L."/>
            <person name="Ma J."/>
        </authorList>
    </citation>
    <scope>NUCLEOTIDE SEQUENCE [LARGE SCALE GENOMIC DNA]</scope>
    <source>
        <strain evidence="2 3">JCM 12928</strain>
    </source>
</reference>
<name>A0ABN1GMG9_9CAUL</name>
<dbReference type="PROSITE" id="PS51257">
    <property type="entry name" value="PROKAR_LIPOPROTEIN"/>
    <property type="match status" value="1"/>
</dbReference>
<organism evidence="2 3">
    <name type="scientific">Brevundimonas kwangchunensis</name>
    <dbReference type="NCBI Taxonomy" id="322163"/>
    <lineage>
        <taxon>Bacteria</taxon>
        <taxon>Pseudomonadati</taxon>
        <taxon>Pseudomonadota</taxon>
        <taxon>Alphaproteobacteria</taxon>
        <taxon>Caulobacterales</taxon>
        <taxon>Caulobacteraceae</taxon>
        <taxon>Brevundimonas</taxon>
    </lineage>
</organism>
<feature type="signal peptide" evidence="1">
    <location>
        <begin position="1"/>
        <end position="19"/>
    </location>
</feature>
<dbReference type="Proteomes" id="UP001501352">
    <property type="component" value="Unassembled WGS sequence"/>
</dbReference>
<keyword evidence="1" id="KW-0732">Signal</keyword>
<proteinExistence type="predicted"/>
<comment type="caution">
    <text evidence="2">The sequence shown here is derived from an EMBL/GenBank/DDBJ whole genome shotgun (WGS) entry which is preliminary data.</text>
</comment>